<dbReference type="PANTHER" id="PTHR34997">
    <property type="entry name" value="AM15"/>
    <property type="match status" value="1"/>
</dbReference>
<evidence type="ECO:0000256" key="1">
    <source>
        <dbReference type="ARBA" id="ARBA00022669"/>
    </source>
</evidence>
<dbReference type="SUPFAM" id="SSF54106">
    <property type="entry name" value="LysM domain"/>
    <property type="match status" value="1"/>
</dbReference>
<evidence type="ECO:0000256" key="2">
    <source>
        <dbReference type="ARBA" id="ARBA00023026"/>
    </source>
</evidence>
<dbReference type="InterPro" id="IPR036779">
    <property type="entry name" value="LysM_dom_sf"/>
</dbReference>
<dbReference type="PROSITE" id="PS51782">
    <property type="entry name" value="LYSM"/>
    <property type="match status" value="1"/>
</dbReference>
<evidence type="ECO:0000256" key="4">
    <source>
        <dbReference type="SAM" id="SignalP"/>
    </source>
</evidence>
<comment type="caution">
    <text evidence="6">The sequence shown here is derived from an EMBL/GenBank/DDBJ whole genome shotgun (WGS) entry which is preliminary data.</text>
</comment>
<dbReference type="PANTHER" id="PTHR34997:SF16">
    <property type="entry name" value="LYSM DOMAIN-CONTAINING PROTEIN"/>
    <property type="match status" value="1"/>
</dbReference>
<evidence type="ECO:0000259" key="5">
    <source>
        <dbReference type="PROSITE" id="PS51782"/>
    </source>
</evidence>
<keyword evidence="1" id="KW-0147">Chitin-binding</keyword>
<evidence type="ECO:0000313" key="6">
    <source>
        <dbReference type="EMBL" id="KAH7093809.1"/>
    </source>
</evidence>
<keyword evidence="7" id="KW-1185">Reference proteome</keyword>
<dbReference type="AlphaFoldDB" id="A0A8K0RGU4"/>
<proteinExistence type="predicted"/>
<dbReference type="InterPro" id="IPR052210">
    <property type="entry name" value="LysM1-like"/>
</dbReference>
<feature type="chain" id="PRO_5035444865" description="LysM domain-containing protein" evidence="4">
    <location>
        <begin position="25"/>
        <end position="445"/>
    </location>
</feature>
<keyword evidence="4" id="KW-0732">Signal</keyword>
<dbReference type="EMBL" id="JAGMVJ010000002">
    <property type="protein sequence ID" value="KAH7093809.1"/>
    <property type="molecule type" value="Genomic_DNA"/>
</dbReference>
<reference evidence="6" key="1">
    <citation type="journal article" date="2021" name="Nat. Commun.">
        <title>Genetic determinants of endophytism in the Arabidopsis root mycobiome.</title>
        <authorList>
            <person name="Mesny F."/>
            <person name="Miyauchi S."/>
            <person name="Thiergart T."/>
            <person name="Pickel B."/>
            <person name="Atanasova L."/>
            <person name="Karlsson M."/>
            <person name="Huettel B."/>
            <person name="Barry K.W."/>
            <person name="Haridas S."/>
            <person name="Chen C."/>
            <person name="Bauer D."/>
            <person name="Andreopoulos W."/>
            <person name="Pangilinan J."/>
            <person name="LaButti K."/>
            <person name="Riley R."/>
            <person name="Lipzen A."/>
            <person name="Clum A."/>
            <person name="Drula E."/>
            <person name="Henrissat B."/>
            <person name="Kohler A."/>
            <person name="Grigoriev I.V."/>
            <person name="Martin F.M."/>
            <person name="Hacquard S."/>
        </authorList>
    </citation>
    <scope>NUCLEOTIDE SEQUENCE</scope>
    <source>
        <strain evidence="6">MPI-SDFR-AT-0120</strain>
    </source>
</reference>
<evidence type="ECO:0000313" key="7">
    <source>
        <dbReference type="Proteomes" id="UP000813461"/>
    </source>
</evidence>
<dbReference type="InterPro" id="IPR018392">
    <property type="entry name" value="LysM"/>
</dbReference>
<dbReference type="Gene3D" id="3.10.350.10">
    <property type="entry name" value="LysM domain"/>
    <property type="match status" value="3"/>
</dbReference>
<feature type="region of interest" description="Disordered" evidence="3">
    <location>
        <begin position="328"/>
        <end position="350"/>
    </location>
</feature>
<name>A0A8K0RGU4_9PLEO</name>
<feature type="signal peptide" evidence="4">
    <location>
        <begin position="1"/>
        <end position="24"/>
    </location>
</feature>
<gene>
    <name evidence="6" type="ORF">FB567DRAFT_181358</name>
</gene>
<protein>
    <recommendedName>
        <fullName evidence="5">LysM domain-containing protein</fullName>
    </recommendedName>
</protein>
<keyword evidence="2" id="KW-0843">Virulence</keyword>
<dbReference type="GO" id="GO:0008061">
    <property type="term" value="F:chitin binding"/>
    <property type="evidence" value="ECO:0007669"/>
    <property type="project" value="UniProtKB-KW"/>
</dbReference>
<evidence type="ECO:0000256" key="3">
    <source>
        <dbReference type="SAM" id="MobiDB-lite"/>
    </source>
</evidence>
<accession>A0A8K0RGU4</accession>
<dbReference type="Proteomes" id="UP000813461">
    <property type="component" value="Unassembled WGS sequence"/>
</dbReference>
<feature type="region of interest" description="Disordered" evidence="3">
    <location>
        <begin position="426"/>
        <end position="445"/>
    </location>
</feature>
<sequence length="445" mass="48373">MVRVALSVVAIIFGLFPESYFVNAQFTIYDNSALVDDTLGEQCRAALTAKIECTPYVQEFQRLSYRWDLDVALTDAICTQDCFSSLKSWFDSVAVTCAGKSVSEGVPTRYGGYMWAGYNETCVKDPRPPRAYCNNVIASFTAADSIENLPRAELCHICQARRLAVMQASQYSIYDENYKKQLEYIYTTCGTKGPTEIPPPLDKPDPVVQPYCLTNKRYITKQGDTCESISSSNSISAPGLYMGNQDLIKDCSSIPPGLSLCLPMTCLTHTLQPAETCFQVEKALGLEYGMVQRYNSWVDTACTNLQPATDFYGKVICVSPQGGTFVNPTKPAVPNPTPVPADGHTKVKIPPPEGASVAEGTTMECGKWHVVVSGDLCVKICLAHGIDTLLFHEINPSLAAGDGCDASLKEKTTLCAGPTYQWKNPPVSSGSDIESGSLPLSTMLI</sequence>
<organism evidence="6 7">
    <name type="scientific">Paraphoma chrysanthemicola</name>
    <dbReference type="NCBI Taxonomy" id="798071"/>
    <lineage>
        <taxon>Eukaryota</taxon>
        <taxon>Fungi</taxon>
        <taxon>Dikarya</taxon>
        <taxon>Ascomycota</taxon>
        <taxon>Pezizomycotina</taxon>
        <taxon>Dothideomycetes</taxon>
        <taxon>Pleosporomycetidae</taxon>
        <taxon>Pleosporales</taxon>
        <taxon>Pleosporineae</taxon>
        <taxon>Phaeosphaeriaceae</taxon>
        <taxon>Paraphoma</taxon>
    </lineage>
</organism>
<dbReference type="OrthoDB" id="5985073at2759"/>
<feature type="domain" description="LysM" evidence="5">
    <location>
        <begin position="216"/>
        <end position="262"/>
    </location>
</feature>
<dbReference type="Pfam" id="PF01476">
    <property type="entry name" value="LysM"/>
    <property type="match status" value="1"/>
</dbReference>